<dbReference type="PROSITE" id="PS50893">
    <property type="entry name" value="ABC_TRANSPORTER_2"/>
    <property type="match status" value="1"/>
</dbReference>
<keyword evidence="8" id="KW-0472">Membrane</keyword>
<keyword evidence="3" id="KW-0410">Iron transport</keyword>
<keyword evidence="11" id="KW-1185">Reference proteome</keyword>
<organism evidence="10 11">
    <name type="scientific">Phenylobacterium parvum</name>
    <dbReference type="NCBI Taxonomy" id="2201350"/>
    <lineage>
        <taxon>Bacteria</taxon>
        <taxon>Pseudomonadati</taxon>
        <taxon>Pseudomonadota</taxon>
        <taxon>Alphaproteobacteria</taxon>
        <taxon>Caulobacterales</taxon>
        <taxon>Caulobacteraceae</taxon>
        <taxon>Phenylobacterium</taxon>
    </lineage>
</organism>
<feature type="domain" description="ABC transporter" evidence="9">
    <location>
        <begin position="2"/>
        <end position="237"/>
    </location>
</feature>
<dbReference type="Proteomes" id="UP000247763">
    <property type="component" value="Chromosome"/>
</dbReference>
<evidence type="ECO:0000256" key="1">
    <source>
        <dbReference type="ARBA" id="ARBA00022448"/>
    </source>
</evidence>
<dbReference type="InterPro" id="IPR015853">
    <property type="entry name" value="ABC_transpr_FbpC"/>
</dbReference>
<evidence type="ECO:0000259" key="9">
    <source>
        <dbReference type="PROSITE" id="PS50893"/>
    </source>
</evidence>
<dbReference type="InterPro" id="IPR027417">
    <property type="entry name" value="P-loop_NTPase"/>
</dbReference>
<dbReference type="AlphaFoldDB" id="A0A2Z3HJ56"/>
<dbReference type="SUPFAM" id="SSF52540">
    <property type="entry name" value="P-loop containing nucleoside triphosphate hydrolases"/>
    <property type="match status" value="1"/>
</dbReference>
<evidence type="ECO:0000256" key="4">
    <source>
        <dbReference type="ARBA" id="ARBA00022741"/>
    </source>
</evidence>
<reference evidence="11" key="1">
    <citation type="submission" date="2018-05" db="EMBL/GenBank/DDBJ databases">
        <title>Genome sequencing of Phenylobacterium sp. HYN0004.</title>
        <authorList>
            <person name="Yi H."/>
            <person name="Baek C."/>
        </authorList>
    </citation>
    <scope>NUCLEOTIDE SEQUENCE [LARGE SCALE GENOMIC DNA]</scope>
    <source>
        <strain evidence="11">HYN0004</strain>
    </source>
</reference>
<dbReference type="InterPro" id="IPR003439">
    <property type="entry name" value="ABC_transporter-like_ATP-bd"/>
</dbReference>
<dbReference type="GO" id="GO:0016020">
    <property type="term" value="C:membrane"/>
    <property type="evidence" value="ECO:0007669"/>
    <property type="project" value="InterPro"/>
</dbReference>
<name>A0A2Z3HJ56_9CAUL</name>
<dbReference type="PROSITE" id="PS00211">
    <property type="entry name" value="ABC_TRANSPORTER_1"/>
    <property type="match status" value="1"/>
</dbReference>
<evidence type="ECO:0000256" key="6">
    <source>
        <dbReference type="ARBA" id="ARBA00023004"/>
    </source>
</evidence>
<dbReference type="InterPro" id="IPR017871">
    <property type="entry name" value="ABC_transporter-like_CS"/>
</dbReference>
<keyword evidence="1" id="KW-0813">Transport</keyword>
<keyword evidence="4" id="KW-0547">Nucleotide-binding</keyword>
<keyword evidence="6" id="KW-0408">Iron</keyword>
<dbReference type="InterPro" id="IPR003593">
    <property type="entry name" value="AAA+_ATPase"/>
</dbReference>
<dbReference type="PANTHER" id="PTHR42781:SF4">
    <property type="entry name" value="SPERMIDINE_PUTRESCINE IMPORT ATP-BINDING PROTEIN POTA"/>
    <property type="match status" value="1"/>
</dbReference>
<dbReference type="SMART" id="SM00382">
    <property type="entry name" value="AAA"/>
    <property type="match status" value="1"/>
</dbReference>
<dbReference type="EMBL" id="CP029479">
    <property type="protein sequence ID" value="AWM76533.1"/>
    <property type="molecule type" value="Genomic_DNA"/>
</dbReference>
<proteinExistence type="predicted"/>
<dbReference type="InterPro" id="IPR050093">
    <property type="entry name" value="ABC_SmlMolc_Importer"/>
</dbReference>
<keyword evidence="5" id="KW-0067">ATP-binding</keyword>
<gene>
    <name evidence="10" type="ORF">HYN04_01380</name>
</gene>
<evidence type="ECO:0000313" key="11">
    <source>
        <dbReference type="Proteomes" id="UP000247763"/>
    </source>
</evidence>
<evidence type="ECO:0000256" key="2">
    <source>
        <dbReference type="ARBA" id="ARBA00022475"/>
    </source>
</evidence>
<dbReference type="OrthoDB" id="9802264at2"/>
<dbReference type="PANTHER" id="PTHR42781">
    <property type="entry name" value="SPERMIDINE/PUTRESCINE IMPORT ATP-BINDING PROTEIN POTA"/>
    <property type="match status" value="1"/>
</dbReference>
<dbReference type="GO" id="GO:0015408">
    <property type="term" value="F:ABC-type ferric iron transporter activity"/>
    <property type="evidence" value="ECO:0007669"/>
    <property type="project" value="InterPro"/>
</dbReference>
<evidence type="ECO:0000256" key="3">
    <source>
        <dbReference type="ARBA" id="ARBA00022496"/>
    </source>
</evidence>
<evidence type="ECO:0000256" key="8">
    <source>
        <dbReference type="ARBA" id="ARBA00023136"/>
    </source>
</evidence>
<dbReference type="Gene3D" id="3.40.50.300">
    <property type="entry name" value="P-loop containing nucleotide triphosphate hydrolases"/>
    <property type="match status" value="1"/>
</dbReference>
<dbReference type="GO" id="GO:0005524">
    <property type="term" value="F:ATP binding"/>
    <property type="evidence" value="ECO:0007669"/>
    <property type="project" value="UniProtKB-KW"/>
</dbReference>
<protein>
    <submittedName>
        <fullName evidence="10">ABC transporter</fullName>
    </submittedName>
</protein>
<sequence>MTGETALSLSIRRGGPIGVAADLELAPGEVLALTGPSGAGKTTLLRILAGLVRPAEGRIICAGETWLDTAAGIFVPPHRRRTGLVFQSYALLPHLTAMGNVEMAMGDLPRDERRAAALRLMTALDLPGLEDRKPSNLSGGQQQRVALARALARRPSLLLLDEPLSAVDRRTRRKVRDELAALRSAGGPPVLLVTHDLEEAVGLADRLVVMEAGRILMCGAPAEVLADPRIAEVLDLG</sequence>
<evidence type="ECO:0000256" key="5">
    <source>
        <dbReference type="ARBA" id="ARBA00022840"/>
    </source>
</evidence>
<keyword evidence="7" id="KW-0406">Ion transport</keyword>
<dbReference type="KEGG" id="phb:HYN04_01380"/>
<evidence type="ECO:0000256" key="7">
    <source>
        <dbReference type="ARBA" id="ARBA00023065"/>
    </source>
</evidence>
<dbReference type="RefSeq" id="WP_110449102.1">
    <property type="nucleotide sequence ID" value="NZ_CP029479.1"/>
</dbReference>
<dbReference type="CDD" id="cd03259">
    <property type="entry name" value="ABC_Carb_Solutes_like"/>
    <property type="match status" value="1"/>
</dbReference>
<dbReference type="Pfam" id="PF00005">
    <property type="entry name" value="ABC_tran"/>
    <property type="match status" value="1"/>
</dbReference>
<evidence type="ECO:0000313" key="10">
    <source>
        <dbReference type="EMBL" id="AWM76533.1"/>
    </source>
</evidence>
<dbReference type="GO" id="GO:0016887">
    <property type="term" value="F:ATP hydrolysis activity"/>
    <property type="evidence" value="ECO:0007669"/>
    <property type="project" value="InterPro"/>
</dbReference>
<keyword evidence="2" id="KW-1003">Cell membrane</keyword>
<accession>A0A2Z3HJ56</accession>